<evidence type="ECO:0000256" key="3">
    <source>
        <dbReference type="ARBA" id="ARBA00022525"/>
    </source>
</evidence>
<organism evidence="6 7">
    <name type="scientific">Pleurodeles waltl</name>
    <name type="common">Iberian ribbed newt</name>
    <dbReference type="NCBI Taxonomy" id="8319"/>
    <lineage>
        <taxon>Eukaryota</taxon>
        <taxon>Metazoa</taxon>
        <taxon>Chordata</taxon>
        <taxon>Craniata</taxon>
        <taxon>Vertebrata</taxon>
        <taxon>Euteleostomi</taxon>
        <taxon>Amphibia</taxon>
        <taxon>Batrachia</taxon>
        <taxon>Caudata</taxon>
        <taxon>Salamandroidea</taxon>
        <taxon>Salamandridae</taxon>
        <taxon>Pleurodelinae</taxon>
        <taxon>Pleurodeles</taxon>
    </lineage>
</organism>
<sequence>MKYLLGFSLLLIVSDLGCDAACYRQLLHSDDKGCLIDGKLRPFGSTTRTKQCMSCSCSPSSGMECCSLYVTPVEYDKKNCKTFLDYKSCVTRVVRNDDPNVECPVFAAVGR</sequence>
<feature type="chain" id="PRO_5043529635" description="Beta-microseminoprotein" evidence="5">
    <location>
        <begin position="21"/>
        <end position="111"/>
    </location>
</feature>
<accession>A0AAV7QS75</accession>
<name>A0AAV7QS75_PLEWA</name>
<dbReference type="Gene3D" id="2.10.70.10">
    <property type="entry name" value="Complement Module, domain 1"/>
    <property type="match status" value="1"/>
</dbReference>
<gene>
    <name evidence="6" type="ORF">NDU88_009285</name>
</gene>
<dbReference type="PANTHER" id="PTHR10500:SF7">
    <property type="entry name" value="BETA-MICROSEMINOPROTEIN"/>
    <property type="match status" value="1"/>
</dbReference>
<dbReference type="Pfam" id="PF05825">
    <property type="entry name" value="PSP94"/>
    <property type="match status" value="1"/>
</dbReference>
<keyword evidence="7" id="KW-1185">Reference proteome</keyword>
<comment type="caution">
    <text evidence="6">The sequence shown here is derived from an EMBL/GenBank/DDBJ whole genome shotgun (WGS) entry which is preliminary data.</text>
</comment>
<reference evidence="6" key="1">
    <citation type="journal article" date="2022" name="bioRxiv">
        <title>Sequencing and chromosome-scale assembly of the giantPleurodeles waltlgenome.</title>
        <authorList>
            <person name="Brown T."/>
            <person name="Elewa A."/>
            <person name="Iarovenko S."/>
            <person name="Subramanian E."/>
            <person name="Araus A.J."/>
            <person name="Petzold A."/>
            <person name="Susuki M."/>
            <person name="Suzuki K.-i.T."/>
            <person name="Hayashi T."/>
            <person name="Toyoda A."/>
            <person name="Oliveira C."/>
            <person name="Osipova E."/>
            <person name="Leigh N.D."/>
            <person name="Simon A."/>
            <person name="Yun M.H."/>
        </authorList>
    </citation>
    <scope>NUCLEOTIDE SEQUENCE</scope>
    <source>
        <strain evidence="6">20211129_DDA</strain>
        <tissue evidence="6">Liver</tissue>
    </source>
</reference>
<feature type="signal peptide" evidence="5">
    <location>
        <begin position="1"/>
        <end position="20"/>
    </location>
</feature>
<comment type="subcellular location">
    <subcellularLocation>
        <location evidence="1">Secreted</location>
    </subcellularLocation>
</comment>
<evidence type="ECO:0000313" key="7">
    <source>
        <dbReference type="Proteomes" id="UP001066276"/>
    </source>
</evidence>
<keyword evidence="4" id="KW-1015">Disulfide bond</keyword>
<dbReference type="GO" id="GO:0005576">
    <property type="term" value="C:extracellular region"/>
    <property type="evidence" value="ECO:0007669"/>
    <property type="project" value="UniProtKB-SubCell"/>
</dbReference>
<evidence type="ECO:0000256" key="1">
    <source>
        <dbReference type="ARBA" id="ARBA00004613"/>
    </source>
</evidence>
<evidence type="ECO:0008006" key="8">
    <source>
        <dbReference type="Google" id="ProtNLM"/>
    </source>
</evidence>
<evidence type="ECO:0000256" key="5">
    <source>
        <dbReference type="SAM" id="SignalP"/>
    </source>
</evidence>
<evidence type="ECO:0000256" key="4">
    <source>
        <dbReference type="ARBA" id="ARBA00023157"/>
    </source>
</evidence>
<dbReference type="InterPro" id="IPR008735">
    <property type="entry name" value="PSP94"/>
</dbReference>
<dbReference type="EMBL" id="JANPWB010000010">
    <property type="protein sequence ID" value="KAJ1142973.1"/>
    <property type="molecule type" value="Genomic_DNA"/>
</dbReference>
<keyword evidence="5" id="KW-0732">Signal</keyword>
<dbReference type="Gene3D" id="2.20.25.590">
    <property type="match status" value="1"/>
</dbReference>
<proteinExistence type="inferred from homology"/>
<evidence type="ECO:0000313" key="6">
    <source>
        <dbReference type="EMBL" id="KAJ1142973.1"/>
    </source>
</evidence>
<dbReference type="Proteomes" id="UP001066276">
    <property type="component" value="Chromosome 6"/>
</dbReference>
<comment type="similarity">
    <text evidence="2">Belongs to the beta-microseminoprotein family.</text>
</comment>
<keyword evidence="3" id="KW-0964">Secreted</keyword>
<dbReference type="AlphaFoldDB" id="A0AAV7QS75"/>
<protein>
    <recommendedName>
        <fullName evidence="8">Beta-microseminoprotein</fullName>
    </recommendedName>
</protein>
<dbReference type="PANTHER" id="PTHR10500">
    <property type="entry name" value="BETA-MICROSEMINOPROTEIN"/>
    <property type="match status" value="1"/>
</dbReference>
<evidence type="ECO:0000256" key="2">
    <source>
        <dbReference type="ARBA" id="ARBA00010352"/>
    </source>
</evidence>